<gene>
    <name evidence="1" type="ORF">BJP34_19200</name>
</gene>
<accession>A0A1D8TUD9</accession>
<proteinExistence type="predicted"/>
<dbReference type="AlphaFoldDB" id="A0A1D8TUD9"/>
<reference evidence="2" key="1">
    <citation type="submission" date="2016-10" db="EMBL/GenBank/DDBJ databases">
        <title>Comparative genomics uncovers the prolific and rare metabolic potential of the cyanobacterial genus Moorea.</title>
        <authorList>
            <person name="Leao T."/>
            <person name="Castelao G."/>
            <person name="Korobeynikov A."/>
            <person name="Monroe E.A."/>
            <person name="Podell S."/>
            <person name="Glukhov E."/>
            <person name="Allen E."/>
            <person name="Gerwick W.H."/>
            <person name="Gerwick L."/>
        </authorList>
    </citation>
    <scope>NUCLEOTIDE SEQUENCE [LARGE SCALE GENOMIC DNA]</scope>
    <source>
        <strain evidence="2">PAL-8-15-08-1</strain>
    </source>
</reference>
<dbReference type="EMBL" id="CP017599">
    <property type="protein sequence ID" value="AOX01280.1"/>
    <property type="molecule type" value="Genomic_DNA"/>
</dbReference>
<dbReference type="Proteomes" id="UP000177870">
    <property type="component" value="Chromosome"/>
</dbReference>
<protein>
    <submittedName>
        <fullName evidence="1">Uncharacterized protein</fullName>
    </submittedName>
</protein>
<sequence>MRSAIPPTLKDIFTKAMQQGNRGGSAVLGRQCGLGGSPHEQLPWFPPLALCMADKASLSYGKFKPLALCMADRDATNH</sequence>
<dbReference type="KEGG" id="mpro:BJP34_19200"/>
<name>A0A1D8TUD9_9CYAN</name>
<evidence type="ECO:0000313" key="2">
    <source>
        <dbReference type="Proteomes" id="UP000177870"/>
    </source>
</evidence>
<organism evidence="1 2">
    <name type="scientific">Moorena producens PAL-8-15-08-1</name>
    <dbReference type="NCBI Taxonomy" id="1458985"/>
    <lineage>
        <taxon>Bacteria</taxon>
        <taxon>Bacillati</taxon>
        <taxon>Cyanobacteriota</taxon>
        <taxon>Cyanophyceae</taxon>
        <taxon>Coleofasciculales</taxon>
        <taxon>Coleofasciculaceae</taxon>
        <taxon>Moorena</taxon>
    </lineage>
</organism>
<evidence type="ECO:0000313" key="1">
    <source>
        <dbReference type="EMBL" id="AOX01280.1"/>
    </source>
</evidence>